<dbReference type="VEuPathDB" id="VectorBase:ADIR014695"/>
<dbReference type="Proteomes" id="UP000075884">
    <property type="component" value="Unassembled WGS sequence"/>
</dbReference>
<accession>A0A182NXY0</accession>
<reference evidence="1" key="2">
    <citation type="submission" date="2020-05" db="UniProtKB">
        <authorList>
            <consortium name="EnsemblMetazoa"/>
        </authorList>
    </citation>
    <scope>IDENTIFICATION</scope>
    <source>
        <strain evidence="1">WRAIR2</strain>
    </source>
</reference>
<sequence length="67" mass="7565">MSSVGDPSRKSREFAYLTLQPSLLTTFHKPGCNRTITIGKCLPVRRVFVLQHRRIAANHPADFCNLP</sequence>
<evidence type="ECO:0000313" key="1">
    <source>
        <dbReference type="EnsemblMetazoa" id="ADIR014695-PA"/>
    </source>
</evidence>
<organism evidence="1 2">
    <name type="scientific">Anopheles dirus</name>
    <dbReference type="NCBI Taxonomy" id="7168"/>
    <lineage>
        <taxon>Eukaryota</taxon>
        <taxon>Metazoa</taxon>
        <taxon>Ecdysozoa</taxon>
        <taxon>Arthropoda</taxon>
        <taxon>Hexapoda</taxon>
        <taxon>Insecta</taxon>
        <taxon>Pterygota</taxon>
        <taxon>Neoptera</taxon>
        <taxon>Endopterygota</taxon>
        <taxon>Diptera</taxon>
        <taxon>Nematocera</taxon>
        <taxon>Culicoidea</taxon>
        <taxon>Culicidae</taxon>
        <taxon>Anophelinae</taxon>
        <taxon>Anopheles</taxon>
    </lineage>
</organism>
<keyword evidence="2" id="KW-1185">Reference proteome</keyword>
<dbReference type="EnsemblMetazoa" id="ADIR014695-RA">
    <property type="protein sequence ID" value="ADIR014695-PA"/>
    <property type="gene ID" value="ADIR014695"/>
</dbReference>
<evidence type="ECO:0000313" key="2">
    <source>
        <dbReference type="Proteomes" id="UP000075884"/>
    </source>
</evidence>
<reference evidence="2" key="1">
    <citation type="submission" date="2013-03" db="EMBL/GenBank/DDBJ databases">
        <title>The Genome Sequence of Anopheles dirus WRAIR2.</title>
        <authorList>
            <consortium name="The Broad Institute Genomics Platform"/>
            <person name="Neafsey D.E."/>
            <person name="Walton C."/>
            <person name="Walker B."/>
            <person name="Young S.K."/>
            <person name="Zeng Q."/>
            <person name="Gargeya S."/>
            <person name="Fitzgerald M."/>
            <person name="Haas B."/>
            <person name="Abouelleil A."/>
            <person name="Allen A.W."/>
            <person name="Alvarado L."/>
            <person name="Arachchi H.M."/>
            <person name="Berlin A.M."/>
            <person name="Chapman S.B."/>
            <person name="Gainer-Dewar J."/>
            <person name="Goldberg J."/>
            <person name="Griggs A."/>
            <person name="Gujja S."/>
            <person name="Hansen M."/>
            <person name="Howarth C."/>
            <person name="Imamovic A."/>
            <person name="Ireland A."/>
            <person name="Larimer J."/>
            <person name="McCowan C."/>
            <person name="Murphy C."/>
            <person name="Pearson M."/>
            <person name="Poon T.W."/>
            <person name="Priest M."/>
            <person name="Roberts A."/>
            <person name="Saif S."/>
            <person name="Shea T."/>
            <person name="Sisk P."/>
            <person name="Sykes S."/>
            <person name="Wortman J."/>
            <person name="Nusbaum C."/>
            <person name="Birren B."/>
        </authorList>
    </citation>
    <scope>NUCLEOTIDE SEQUENCE [LARGE SCALE GENOMIC DNA]</scope>
    <source>
        <strain evidence="2">WRAIR2</strain>
    </source>
</reference>
<protein>
    <submittedName>
        <fullName evidence="1">Uncharacterized protein</fullName>
    </submittedName>
</protein>
<name>A0A182NXY0_9DIPT</name>
<dbReference type="AlphaFoldDB" id="A0A182NXY0"/>
<proteinExistence type="predicted"/>